<evidence type="ECO:0000256" key="6">
    <source>
        <dbReference type="ARBA" id="ARBA00022989"/>
    </source>
</evidence>
<keyword evidence="5 9" id="KW-0378">Hydrolase</keyword>
<feature type="transmembrane region" description="Helical" evidence="8">
    <location>
        <begin position="79"/>
        <end position="95"/>
    </location>
</feature>
<dbReference type="RefSeq" id="WP_011319659.1">
    <property type="nucleotide sequence ID" value="NZ_JACKZP010000007.1"/>
</dbReference>
<feature type="transmembrane region" description="Helical" evidence="8">
    <location>
        <begin position="261"/>
        <end position="278"/>
    </location>
</feature>
<evidence type="ECO:0000256" key="5">
    <source>
        <dbReference type="ARBA" id="ARBA00022801"/>
    </source>
</evidence>
<sequence length="306" mass="34180">MSLQQQIRTRNTDQLLGIGILGLLALLYAPVLLHWLNGWLYKTISTEHEYFSHGIIGIPFAAYLSWGNRKQWQRLPNKTHPLGATLLVIGAVFYLTGVTEWVNLSFPAILAGLCLWFKGFPGLKLQGFPLLLLFLATPTAMPYLIAPYTFPLQSFIAGTAGFILNQFGMDAVVDGINIYVSGRIVEVAPYCAGLKMLFTTIYVCLMLLYWTDNLSSRRTTVWFLSTAVLISVIANIIRNTILSFFHGTGQEAAFKWLHDSWGGDLYSALMLLSLIPILNRMSDYFSAPLESEIEGESQLISPEITD</sequence>
<dbReference type="Proteomes" id="UP000570851">
    <property type="component" value="Unassembled WGS sequence"/>
</dbReference>
<evidence type="ECO:0000256" key="1">
    <source>
        <dbReference type="ARBA" id="ARBA00004651"/>
    </source>
</evidence>
<dbReference type="InterPro" id="IPR026492">
    <property type="entry name" value="Cyanoexo_CrtB"/>
</dbReference>
<evidence type="ECO:0000256" key="8">
    <source>
        <dbReference type="SAM" id="Phobius"/>
    </source>
</evidence>
<reference evidence="9 10" key="1">
    <citation type="submission" date="2019-11" db="EMBL/GenBank/DDBJ databases">
        <title>Comparison of genomes from free-living endosymbiotic cyanobacteria isolated from Azolla.</title>
        <authorList>
            <person name="Thiel T."/>
            <person name="Pratte B."/>
        </authorList>
    </citation>
    <scope>NUCLEOTIDE SEQUENCE [LARGE SCALE GENOMIC DNA]</scope>
    <source>
        <strain evidence="9 10">N2B</strain>
    </source>
</reference>
<evidence type="ECO:0000313" key="10">
    <source>
        <dbReference type="Proteomes" id="UP000570851"/>
    </source>
</evidence>
<keyword evidence="3" id="KW-0645">Protease</keyword>
<comment type="caution">
    <text evidence="9">The sequence shown here is derived from an EMBL/GenBank/DDBJ whole genome shotgun (WGS) entry which is preliminary data.</text>
</comment>
<keyword evidence="10" id="KW-1185">Reference proteome</keyword>
<protein>
    <submittedName>
        <fullName evidence="9">Cyanoexosortase B</fullName>
        <ecNumber evidence="9">3.4.22.-</ecNumber>
    </submittedName>
</protein>
<evidence type="ECO:0000256" key="4">
    <source>
        <dbReference type="ARBA" id="ARBA00022692"/>
    </source>
</evidence>
<feature type="transmembrane region" description="Helical" evidence="8">
    <location>
        <begin position="15"/>
        <end position="35"/>
    </location>
</feature>
<feature type="transmembrane region" description="Helical" evidence="8">
    <location>
        <begin position="187"/>
        <end position="209"/>
    </location>
</feature>
<evidence type="ECO:0000256" key="2">
    <source>
        <dbReference type="ARBA" id="ARBA00022475"/>
    </source>
</evidence>
<evidence type="ECO:0000256" key="7">
    <source>
        <dbReference type="ARBA" id="ARBA00023136"/>
    </source>
</evidence>
<feature type="transmembrane region" description="Helical" evidence="8">
    <location>
        <begin position="50"/>
        <end position="67"/>
    </location>
</feature>
<comment type="subcellular location">
    <subcellularLocation>
        <location evidence="1">Cell membrane</location>
        <topology evidence="1">Multi-pass membrane protein</topology>
    </subcellularLocation>
</comment>
<dbReference type="EMBL" id="JACKZP010000007">
    <property type="protein sequence ID" value="MBC1300993.1"/>
    <property type="molecule type" value="Genomic_DNA"/>
</dbReference>
<keyword evidence="2" id="KW-1003">Cell membrane</keyword>
<gene>
    <name evidence="9" type="primary">crtB</name>
    <name evidence="9" type="ORF">GNE12_03580</name>
</gene>
<dbReference type="EC" id="3.4.22.-" evidence="9"/>
<keyword evidence="6 8" id="KW-1133">Transmembrane helix</keyword>
<dbReference type="GeneID" id="58725672"/>
<keyword evidence="4 8" id="KW-0812">Transmembrane</keyword>
<proteinExistence type="predicted"/>
<keyword evidence="7 8" id="KW-0472">Membrane</keyword>
<name>A0ABR6S408_ANAVA</name>
<dbReference type="InterPro" id="IPR013426">
    <property type="entry name" value="EpsH-like"/>
</dbReference>
<dbReference type="GO" id="GO:0016787">
    <property type="term" value="F:hydrolase activity"/>
    <property type="evidence" value="ECO:0007669"/>
    <property type="project" value="UniProtKB-KW"/>
</dbReference>
<evidence type="ECO:0000313" key="9">
    <source>
        <dbReference type="EMBL" id="MBC1300993.1"/>
    </source>
</evidence>
<dbReference type="InterPro" id="IPR026392">
    <property type="entry name" value="Exo/Archaeosortase_dom"/>
</dbReference>
<dbReference type="NCBIfam" id="TIGR04156">
    <property type="entry name" value="cyanoexo_CrtB"/>
    <property type="match status" value="1"/>
</dbReference>
<dbReference type="InterPro" id="IPR019127">
    <property type="entry name" value="Exosortase"/>
</dbReference>
<dbReference type="NCBIfam" id="TIGR02602">
    <property type="entry name" value="8TM_EpsH"/>
    <property type="match status" value="1"/>
</dbReference>
<feature type="transmembrane region" description="Helical" evidence="8">
    <location>
        <begin position="127"/>
        <end position="145"/>
    </location>
</feature>
<organism evidence="9 10">
    <name type="scientific">Trichormus variabilis N2B</name>
    <dbReference type="NCBI Taxonomy" id="2681315"/>
    <lineage>
        <taxon>Bacteria</taxon>
        <taxon>Bacillati</taxon>
        <taxon>Cyanobacteriota</taxon>
        <taxon>Cyanophyceae</taxon>
        <taxon>Nostocales</taxon>
        <taxon>Nostocaceae</taxon>
        <taxon>Trichormus</taxon>
    </lineage>
</organism>
<evidence type="ECO:0000256" key="3">
    <source>
        <dbReference type="ARBA" id="ARBA00022670"/>
    </source>
</evidence>
<dbReference type="Pfam" id="PF09721">
    <property type="entry name" value="Exosortase_EpsH"/>
    <property type="match status" value="1"/>
</dbReference>
<dbReference type="NCBIfam" id="TIGR04178">
    <property type="entry name" value="exo_archaeo"/>
    <property type="match status" value="1"/>
</dbReference>
<accession>A0ABR6S408</accession>
<feature type="transmembrane region" description="Helical" evidence="8">
    <location>
        <begin position="221"/>
        <end position="241"/>
    </location>
</feature>